<dbReference type="GO" id="GO:0007166">
    <property type="term" value="P:cell surface receptor signaling pathway"/>
    <property type="evidence" value="ECO:0007669"/>
    <property type="project" value="InterPro"/>
</dbReference>
<dbReference type="InterPro" id="IPR000832">
    <property type="entry name" value="GPCR_2_secretin-like"/>
</dbReference>
<feature type="domain" description="G-protein coupled receptors family 2 profile 2" evidence="6">
    <location>
        <begin position="19"/>
        <end position="100"/>
    </location>
</feature>
<comment type="subcellular location">
    <subcellularLocation>
        <location evidence="1">Membrane</location>
        <topology evidence="1">Multi-pass membrane protein</topology>
    </subcellularLocation>
</comment>
<dbReference type="STRING" id="50429.A0A2B4RA02"/>
<dbReference type="PROSITE" id="PS00650">
    <property type="entry name" value="G_PROTEIN_RECEP_F2_2"/>
    <property type="match status" value="1"/>
</dbReference>
<dbReference type="AlphaFoldDB" id="A0A2B4RA02"/>
<gene>
    <name evidence="7" type="primary">GPR133</name>
    <name evidence="7" type="ORF">AWC38_SpisGene22745</name>
</gene>
<keyword evidence="7" id="KW-0675">Receptor</keyword>
<dbReference type="PANTHER" id="PTHR12011:SF347">
    <property type="entry name" value="FI21270P1-RELATED"/>
    <property type="match status" value="1"/>
</dbReference>
<dbReference type="OrthoDB" id="5986747at2759"/>
<keyword evidence="4 5" id="KW-0472">Membrane</keyword>
<name>A0A2B4RA02_STYPI</name>
<evidence type="ECO:0000256" key="5">
    <source>
        <dbReference type="SAM" id="Phobius"/>
    </source>
</evidence>
<evidence type="ECO:0000259" key="6">
    <source>
        <dbReference type="PROSITE" id="PS50261"/>
    </source>
</evidence>
<dbReference type="PROSITE" id="PS50261">
    <property type="entry name" value="G_PROTEIN_RECEP_F2_4"/>
    <property type="match status" value="1"/>
</dbReference>
<accession>A0A2B4RA02</accession>
<evidence type="ECO:0000256" key="2">
    <source>
        <dbReference type="ARBA" id="ARBA00022692"/>
    </source>
</evidence>
<feature type="transmembrane region" description="Helical" evidence="5">
    <location>
        <begin position="76"/>
        <end position="98"/>
    </location>
</feature>
<evidence type="ECO:0000313" key="8">
    <source>
        <dbReference type="Proteomes" id="UP000225706"/>
    </source>
</evidence>
<dbReference type="GO" id="GO:0005886">
    <property type="term" value="C:plasma membrane"/>
    <property type="evidence" value="ECO:0007669"/>
    <property type="project" value="TreeGrafter"/>
</dbReference>
<evidence type="ECO:0000256" key="3">
    <source>
        <dbReference type="ARBA" id="ARBA00022989"/>
    </source>
</evidence>
<protein>
    <submittedName>
        <fullName evidence="7">Putative G-protein coupled receptor 133</fullName>
    </submittedName>
</protein>
<dbReference type="GO" id="GO:0004930">
    <property type="term" value="F:G protein-coupled receptor activity"/>
    <property type="evidence" value="ECO:0007669"/>
    <property type="project" value="InterPro"/>
</dbReference>
<keyword evidence="8" id="KW-1185">Reference proteome</keyword>
<dbReference type="InterPro" id="IPR017981">
    <property type="entry name" value="GPCR_2-like_7TM"/>
</dbReference>
<dbReference type="InterPro" id="IPR017983">
    <property type="entry name" value="GPCR_2_secretin-like_CS"/>
</dbReference>
<evidence type="ECO:0000313" key="7">
    <source>
        <dbReference type="EMBL" id="PFX13197.1"/>
    </source>
</evidence>
<dbReference type="Pfam" id="PF00002">
    <property type="entry name" value="7tm_2"/>
    <property type="match status" value="1"/>
</dbReference>
<organism evidence="7 8">
    <name type="scientific">Stylophora pistillata</name>
    <name type="common">Smooth cauliflower coral</name>
    <dbReference type="NCBI Taxonomy" id="50429"/>
    <lineage>
        <taxon>Eukaryota</taxon>
        <taxon>Metazoa</taxon>
        <taxon>Cnidaria</taxon>
        <taxon>Anthozoa</taxon>
        <taxon>Hexacorallia</taxon>
        <taxon>Scleractinia</taxon>
        <taxon>Astrocoeniina</taxon>
        <taxon>Pocilloporidae</taxon>
        <taxon>Stylophora</taxon>
    </lineage>
</organism>
<evidence type="ECO:0000256" key="1">
    <source>
        <dbReference type="ARBA" id="ARBA00004141"/>
    </source>
</evidence>
<sequence length="164" mass="18539">MGSHDEIIKDLGKVKETPIQLNVMILLRVIKEMTTMHQTKDSQSEKIRLGIRACLVMIPLLGVTWLFGVLSSVHKAFAYIFTIFNSTQGFMIFFLHCVRNTEIRSRFKRKLHSIFPLADNGTNIKRSSEGNETASGNISIKKTIAKHSVVTERRNDGSEKTSCL</sequence>
<feature type="transmembrane region" description="Helical" evidence="5">
    <location>
        <begin position="49"/>
        <end position="70"/>
    </location>
</feature>
<comment type="caution">
    <text evidence="7">The sequence shown here is derived from an EMBL/GenBank/DDBJ whole genome shotgun (WGS) entry which is preliminary data.</text>
</comment>
<dbReference type="Proteomes" id="UP000225706">
    <property type="component" value="Unassembled WGS sequence"/>
</dbReference>
<evidence type="ECO:0000256" key="4">
    <source>
        <dbReference type="ARBA" id="ARBA00023136"/>
    </source>
</evidence>
<dbReference type="PANTHER" id="PTHR12011">
    <property type="entry name" value="ADHESION G-PROTEIN COUPLED RECEPTOR"/>
    <property type="match status" value="1"/>
</dbReference>
<keyword evidence="3 5" id="KW-1133">Transmembrane helix</keyword>
<dbReference type="EMBL" id="LSMT01001042">
    <property type="protein sequence ID" value="PFX13197.1"/>
    <property type="molecule type" value="Genomic_DNA"/>
</dbReference>
<proteinExistence type="predicted"/>
<dbReference type="Gene3D" id="1.20.1070.10">
    <property type="entry name" value="Rhodopsin 7-helix transmembrane proteins"/>
    <property type="match status" value="1"/>
</dbReference>
<reference evidence="8" key="1">
    <citation type="journal article" date="2017" name="bioRxiv">
        <title>Comparative analysis of the genomes of Stylophora pistillata and Acropora digitifera provides evidence for extensive differences between species of corals.</title>
        <authorList>
            <person name="Voolstra C.R."/>
            <person name="Li Y."/>
            <person name="Liew Y.J."/>
            <person name="Baumgarten S."/>
            <person name="Zoccola D."/>
            <person name="Flot J.-F."/>
            <person name="Tambutte S."/>
            <person name="Allemand D."/>
            <person name="Aranda M."/>
        </authorList>
    </citation>
    <scope>NUCLEOTIDE SEQUENCE [LARGE SCALE GENOMIC DNA]</scope>
</reference>
<keyword evidence="2 5" id="KW-0812">Transmembrane</keyword>